<dbReference type="STRING" id="1802668.A2831_01380"/>
<organism evidence="1 2">
    <name type="scientific">Candidatus Yanofskybacteria bacterium RIFCSPHIGHO2_01_FULL_44_17</name>
    <dbReference type="NCBI Taxonomy" id="1802668"/>
    <lineage>
        <taxon>Bacteria</taxon>
        <taxon>Candidatus Yanofskyibacteriota</taxon>
    </lineage>
</organism>
<comment type="caution">
    <text evidence="1">The sequence shown here is derived from an EMBL/GenBank/DDBJ whole genome shotgun (WGS) entry which is preliminary data.</text>
</comment>
<evidence type="ECO:0000313" key="2">
    <source>
        <dbReference type="Proteomes" id="UP000177507"/>
    </source>
</evidence>
<accession>A0A1F8EZL7</accession>
<evidence type="ECO:0000313" key="1">
    <source>
        <dbReference type="EMBL" id="OGN05476.1"/>
    </source>
</evidence>
<dbReference type="EMBL" id="MGJI01000008">
    <property type="protein sequence ID" value="OGN05476.1"/>
    <property type="molecule type" value="Genomic_DNA"/>
</dbReference>
<dbReference type="Proteomes" id="UP000177507">
    <property type="component" value="Unassembled WGS sequence"/>
</dbReference>
<gene>
    <name evidence="1" type="ORF">A2831_01380</name>
</gene>
<reference evidence="1 2" key="1">
    <citation type="journal article" date="2016" name="Nat. Commun.">
        <title>Thousands of microbial genomes shed light on interconnected biogeochemical processes in an aquifer system.</title>
        <authorList>
            <person name="Anantharaman K."/>
            <person name="Brown C.T."/>
            <person name="Hug L.A."/>
            <person name="Sharon I."/>
            <person name="Castelle C.J."/>
            <person name="Probst A.J."/>
            <person name="Thomas B.C."/>
            <person name="Singh A."/>
            <person name="Wilkins M.J."/>
            <person name="Karaoz U."/>
            <person name="Brodie E.L."/>
            <person name="Williams K.H."/>
            <person name="Hubbard S.S."/>
            <person name="Banfield J.F."/>
        </authorList>
    </citation>
    <scope>NUCLEOTIDE SEQUENCE [LARGE SCALE GENOMIC DNA]</scope>
</reference>
<dbReference type="AlphaFoldDB" id="A0A1F8EZL7"/>
<proteinExistence type="predicted"/>
<name>A0A1F8EZL7_9BACT</name>
<protein>
    <submittedName>
        <fullName evidence="1">Uncharacterized protein</fullName>
    </submittedName>
</protein>
<sequence length="157" mass="17245">MRINVLARLKRGRVATAKPTAEPIPSKKIAVSAVAAVALILGRGLNKAISFKFLCELLYVLKYKNGFDIDIQEYFGQAPGNSFFSEDIDRFLGGLASAGYMPSIENSRSQIKLEKRGFEVCERVIIQELQEDPVQFLKLGDAIVPLVLAIKSSESPA</sequence>